<feature type="transmembrane region" description="Helical" evidence="3">
    <location>
        <begin position="31"/>
        <end position="51"/>
    </location>
</feature>
<dbReference type="Pfam" id="PF02254">
    <property type="entry name" value="TrkA_N"/>
    <property type="match status" value="1"/>
</dbReference>
<feature type="compositionally biased region" description="Basic and acidic residues" evidence="2">
    <location>
        <begin position="356"/>
        <end position="367"/>
    </location>
</feature>
<sequence>MSRSGGRRSGGKPPALQVLMPRPAAGPGRQVLRRFTIALLVLVVTTLIVWLDADGYRDSDHPGRTLTFIDAAYYATVTLSTTGYGDITPSTQAARVVNILVITPLRVLFLIILVGTTLEVLTERTREQFRQKRWRAALRDHIVIVGYGTKGRSAAQTLHQQGCAAELIVVVDPNHKAVELANHDGFTGVAGDGTRSEVLARAEVQRARKVVVAPQRDETSVLATLTVRQLNPRAKIVAAVREEENAPLLRQSGADAVVTTAASAGRLLGMSMASPNVAAVLEDLLSYGAGLDVEERPVTRAETGASPRALEEPVLAVVRGHRMLAVGDPAAAALRADDRVIIVHDTGIGPPGTVSRETRPASRPDAD</sequence>
<dbReference type="GO" id="GO:0005886">
    <property type="term" value="C:plasma membrane"/>
    <property type="evidence" value="ECO:0007669"/>
    <property type="project" value="UniProtKB-SubCell"/>
</dbReference>
<reference evidence="5 6" key="1">
    <citation type="submission" date="2016-10" db="EMBL/GenBank/DDBJ databases">
        <title>Genome sequence of Streptomyces gilvigriseus MUSC 26.</title>
        <authorList>
            <person name="Lee L.-H."/>
            <person name="Ser H.-L."/>
        </authorList>
    </citation>
    <scope>NUCLEOTIDE SEQUENCE [LARGE SCALE GENOMIC DNA]</scope>
    <source>
        <strain evidence="5 6">MUSC 26</strain>
    </source>
</reference>
<dbReference type="Proteomes" id="UP000243342">
    <property type="component" value="Unassembled WGS sequence"/>
</dbReference>
<comment type="caution">
    <text evidence="5">The sequence shown here is derived from an EMBL/GenBank/DDBJ whole genome shotgun (WGS) entry which is preliminary data.</text>
</comment>
<feature type="region of interest" description="Disordered" evidence="2">
    <location>
        <begin position="347"/>
        <end position="367"/>
    </location>
</feature>
<keyword evidence="3" id="KW-1133">Transmembrane helix</keyword>
<dbReference type="AlphaFoldDB" id="A0A1J7BXH9"/>
<dbReference type="InterPro" id="IPR003148">
    <property type="entry name" value="RCK_N"/>
</dbReference>
<feature type="transmembrane region" description="Helical" evidence="3">
    <location>
        <begin position="99"/>
        <end position="122"/>
    </location>
</feature>
<evidence type="ECO:0000313" key="5">
    <source>
        <dbReference type="EMBL" id="OIV38193.1"/>
    </source>
</evidence>
<organism evidence="5 6">
    <name type="scientific">Mangrovactinospora gilvigrisea</name>
    <dbReference type="NCBI Taxonomy" id="1428644"/>
    <lineage>
        <taxon>Bacteria</taxon>
        <taxon>Bacillati</taxon>
        <taxon>Actinomycetota</taxon>
        <taxon>Actinomycetes</taxon>
        <taxon>Kitasatosporales</taxon>
        <taxon>Streptomycetaceae</taxon>
        <taxon>Mangrovactinospora</taxon>
    </lineage>
</organism>
<dbReference type="PANTHER" id="PTHR43833">
    <property type="entry name" value="POTASSIUM CHANNEL PROTEIN 2-RELATED-RELATED"/>
    <property type="match status" value="1"/>
</dbReference>
<name>A0A1J7BXH9_9ACTN</name>
<keyword evidence="3" id="KW-0812">Transmembrane</keyword>
<gene>
    <name evidence="5" type="ORF">BIV57_07045</name>
</gene>
<dbReference type="Gene3D" id="3.40.50.720">
    <property type="entry name" value="NAD(P)-binding Rossmann-like Domain"/>
    <property type="match status" value="1"/>
</dbReference>
<keyword evidence="6" id="KW-1185">Reference proteome</keyword>
<dbReference type="STRING" id="1428644.BIV57_07045"/>
<evidence type="ECO:0000256" key="2">
    <source>
        <dbReference type="SAM" id="MobiDB-lite"/>
    </source>
</evidence>
<dbReference type="SUPFAM" id="SSF81324">
    <property type="entry name" value="Voltage-gated potassium channels"/>
    <property type="match status" value="1"/>
</dbReference>
<proteinExistence type="predicted"/>
<dbReference type="SUPFAM" id="SSF51735">
    <property type="entry name" value="NAD(P)-binding Rossmann-fold domains"/>
    <property type="match status" value="1"/>
</dbReference>
<dbReference type="EMBL" id="MLCF01000027">
    <property type="protein sequence ID" value="OIV38193.1"/>
    <property type="molecule type" value="Genomic_DNA"/>
</dbReference>
<dbReference type="Gene3D" id="1.10.287.70">
    <property type="match status" value="1"/>
</dbReference>
<accession>A0A1J7BXH9</accession>
<evidence type="ECO:0000256" key="3">
    <source>
        <dbReference type="SAM" id="Phobius"/>
    </source>
</evidence>
<keyword evidence="3" id="KW-0472">Membrane</keyword>
<feature type="domain" description="RCK N-terminal" evidence="4">
    <location>
        <begin position="139"/>
        <end position="258"/>
    </location>
</feature>
<evidence type="ECO:0000313" key="6">
    <source>
        <dbReference type="Proteomes" id="UP000243342"/>
    </source>
</evidence>
<protein>
    <submittedName>
        <fullName evidence="5">Ion channel protein</fullName>
    </submittedName>
</protein>
<dbReference type="InterPro" id="IPR013099">
    <property type="entry name" value="K_chnl_dom"/>
</dbReference>
<dbReference type="PANTHER" id="PTHR43833:SF9">
    <property type="entry name" value="POTASSIUM CHANNEL PROTEIN YUGO-RELATED"/>
    <property type="match status" value="1"/>
</dbReference>
<evidence type="ECO:0000256" key="1">
    <source>
        <dbReference type="ARBA" id="ARBA00004651"/>
    </source>
</evidence>
<dbReference type="Pfam" id="PF07885">
    <property type="entry name" value="Ion_trans_2"/>
    <property type="match status" value="1"/>
</dbReference>
<dbReference type="GO" id="GO:0006813">
    <property type="term" value="P:potassium ion transport"/>
    <property type="evidence" value="ECO:0007669"/>
    <property type="project" value="InterPro"/>
</dbReference>
<evidence type="ECO:0000259" key="4">
    <source>
        <dbReference type="PROSITE" id="PS51201"/>
    </source>
</evidence>
<comment type="subcellular location">
    <subcellularLocation>
        <location evidence="1">Cell membrane</location>
        <topology evidence="1">Multi-pass membrane protein</topology>
    </subcellularLocation>
</comment>
<dbReference type="InterPro" id="IPR036291">
    <property type="entry name" value="NAD(P)-bd_dom_sf"/>
</dbReference>
<dbReference type="PROSITE" id="PS51201">
    <property type="entry name" value="RCK_N"/>
    <property type="match status" value="1"/>
</dbReference>
<dbReference type="InterPro" id="IPR050721">
    <property type="entry name" value="Trk_Ktr_HKT_K-transport"/>
</dbReference>